<evidence type="ECO:0000256" key="5">
    <source>
        <dbReference type="ARBA" id="ARBA00023136"/>
    </source>
</evidence>
<dbReference type="EMBL" id="NPEU01000177">
    <property type="protein sequence ID" value="RAI37548.1"/>
    <property type="molecule type" value="Genomic_DNA"/>
</dbReference>
<comment type="similarity">
    <text evidence="2 6">Belongs to the BI1 family.</text>
</comment>
<feature type="transmembrane region" description="Helical" evidence="6">
    <location>
        <begin position="246"/>
        <end position="268"/>
    </location>
</feature>
<reference evidence="7 8" key="1">
    <citation type="submission" date="2017-07" db="EMBL/GenBank/DDBJ databases">
        <title>Draft Genome Sequences of Select Purple Nonsulfur Bacteria.</title>
        <authorList>
            <person name="Lasarre B."/>
            <person name="Mckinlay J.B."/>
        </authorList>
    </citation>
    <scope>NUCLEOTIDE SEQUENCE [LARGE SCALE GENOMIC DNA]</scope>
    <source>
        <strain evidence="7 8">DSM 11907</strain>
    </source>
</reference>
<evidence type="ECO:0000256" key="3">
    <source>
        <dbReference type="ARBA" id="ARBA00022692"/>
    </source>
</evidence>
<evidence type="ECO:0008006" key="9">
    <source>
        <dbReference type="Google" id="ProtNLM"/>
    </source>
</evidence>
<keyword evidence="3 6" id="KW-0812">Transmembrane</keyword>
<gene>
    <name evidence="7" type="ORF">CH338_15715</name>
</gene>
<name>A0A327KQ85_9BRAD</name>
<dbReference type="Pfam" id="PF01027">
    <property type="entry name" value="Bax1-I"/>
    <property type="match status" value="1"/>
</dbReference>
<comment type="caution">
    <text evidence="7">The sequence shown here is derived from an EMBL/GenBank/DDBJ whole genome shotgun (WGS) entry which is preliminary data.</text>
</comment>
<feature type="transmembrane region" description="Helical" evidence="6">
    <location>
        <begin position="88"/>
        <end position="114"/>
    </location>
</feature>
<evidence type="ECO:0000313" key="8">
    <source>
        <dbReference type="Proteomes" id="UP000248863"/>
    </source>
</evidence>
<comment type="subcellular location">
    <subcellularLocation>
        <location evidence="1">Membrane</location>
        <topology evidence="1">Multi-pass membrane protein</topology>
    </subcellularLocation>
</comment>
<evidence type="ECO:0000256" key="1">
    <source>
        <dbReference type="ARBA" id="ARBA00004141"/>
    </source>
</evidence>
<dbReference type="OrthoDB" id="9793828at2"/>
<evidence type="ECO:0000256" key="6">
    <source>
        <dbReference type="RuleBase" id="RU004379"/>
    </source>
</evidence>
<dbReference type="GO" id="GO:0005886">
    <property type="term" value="C:plasma membrane"/>
    <property type="evidence" value="ECO:0007669"/>
    <property type="project" value="TreeGrafter"/>
</dbReference>
<proteinExistence type="inferred from homology"/>
<feature type="transmembrane region" description="Helical" evidence="6">
    <location>
        <begin position="207"/>
        <end position="225"/>
    </location>
</feature>
<evidence type="ECO:0000256" key="4">
    <source>
        <dbReference type="ARBA" id="ARBA00022989"/>
    </source>
</evidence>
<feature type="transmembrane region" description="Helical" evidence="6">
    <location>
        <begin position="182"/>
        <end position="201"/>
    </location>
</feature>
<keyword evidence="8" id="KW-1185">Reference proteome</keyword>
<dbReference type="Proteomes" id="UP000248863">
    <property type="component" value="Unassembled WGS sequence"/>
</dbReference>
<organism evidence="7 8">
    <name type="scientific">Rhodoplanes elegans</name>
    <dbReference type="NCBI Taxonomy" id="29408"/>
    <lineage>
        <taxon>Bacteria</taxon>
        <taxon>Pseudomonadati</taxon>
        <taxon>Pseudomonadota</taxon>
        <taxon>Alphaproteobacteria</taxon>
        <taxon>Hyphomicrobiales</taxon>
        <taxon>Nitrobacteraceae</taxon>
        <taxon>Rhodoplanes</taxon>
    </lineage>
</organism>
<protein>
    <recommendedName>
        <fullName evidence="9">BAX inhibitor protein</fullName>
    </recommendedName>
</protein>
<feature type="transmembrane region" description="Helical" evidence="6">
    <location>
        <begin position="35"/>
        <end position="56"/>
    </location>
</feature>
<dbReference type="PANTHER" id="PTHR23291:SF50">
    <property type="entry name" value="PROTEIN LIFEGUARD 4"/>
    <property type="match status" value="1"/>
</dbReference>
<evidence type="ECO:0000256" key="2">
    <source>
        <dbReference type="ARBA" id="ARBA00010350"/>
    </source>
</evidence>
<dbReference type="InterPro" id="IPR006214">
    <property type="entry name" value="Bax_inhibitor_1-related"/>
</dbReference>
<dbReference type="PANTHER" id="PTHR23291">
    <property type="entry name" value="BAX INHIBITOR-RELATED"/>
    <property type="match status" value="1"/>
</dbReference>
<dbReference type="CDD" id="cd10432">
    <property type="entry name" value="BI-1-like_bacterial"/>
    <property type="match status" value="1"/>
</dbReference>
<keyword evidence="5 6" id="KW-0472">Membrane</keyword>
<keyword evidence="4 6" id="KW-1133">Transmembrane helix</keyword>
<dbReference type="RefSeq" id="WP_111358089.1">
    <property type="nucleotide sequence ID" value="NZ_NHSK01000038.1"/>
</dbReference>
<dbReference type="AlphaFoldDB" id="A0A327KQ85"/>
<feature type="transmembrane region" description="Helical" evidence="6">
    <location>
        <begin position="151"/>
        <end position="170"/>
    </location>
</feature>
<feature type="transmembrane region" description="Helical" evidence="6">
    <location>
        <begin position="126"/>
        <end position="145"/>
    </location>
</feature>
<accession>A0A327KQ85</accession>
<evidence type="ECO:0000313" key="7">
    <source>
        <dbReference type="EMBL" id="RAI37548.1"/>
    </source>
</evidence>
<sequence>MSDYERQTIGAAYGTVPRAEAAAIDAGLRAYMLRVYNYMVLGLAITGLAALGIYMLSVTGDPASAARAVMRGGVEGPARIGSMYLTPIGYAVFVSPLKWLVMLAPLGLVFALSFGVERMRPATAQMLFWVYAALVGLSLGSIFMVFTHTSIVRVFFITAASFGALGLWGYTTQKDLSGMGSFLIMGLFGIIIASLVNIFLGSTMMQFIISVIGVLVFAGLTAYDTQRLKNEYIYGAMEGDVMERSAIMGALSLYLNFINLFTMLLQLFGQREE</sequence>